<dbReference type="Proteomes" id="UP000663862">
    <property type="component" value="Unassembled WGS sequence"/>
</dbReference>
<evidence type="ECO:0000313" key="2">
    <source>
        <dbReference type="EMBL" id="CAF4640606.1"/>
    </source>
</evidence>
<keyword evidence="1" id="KW-1133">Transmembrane helix</keyword>
<keyword evidence="1" id="KW-0472">Membrane</keyword>
<protein>
    <submittedName>
        <fullName evidence="2">Uncharacterized protein</fullName>
    </submittedName>
</protein>
<accession>A0A821ETA2</accession>
<name>A0A821ETA2_9BILA</name>
<evidence type="ECO:0000313" key="3">
    <source>
        <dbReference type="Proteomes" id="UP000663862"/>
    </source>
</evidence>
<organism evidence="2 3">
    <name type="scientific">Rotaria socialis</name>
    <dbReference type="NCBI Taxonomy" id="392032"/>
    <lineage>
        <taxon>Eukaryota</taxon>
        <taxon>Metazoa</taxon>
        <taxon>Spiralia</taxon>
        <taxon>Gnathifera</taxon>
        <taxon>Rotifera</taxon>
        <taxon>Eurotatoria</taxon>
        <taxon>Bdelloidea</taxon>
        <taxon>Philodinida</taxon>
        <taxon>Philodinidae</taxon>
        <taxon>Rotaria</taxon>
    </lineage>
</organism>
<evidence type="ECO:0000256" key="1">
    <source>
        <dbReference type="SAM" id="Phobius"/>
    </source>
</evidence>
<keyword evidence="1" id="KW-0812">Transmembrane</keyword>
<dbReference type="EMBL" id="CAJOBQ010004633">
    <property type="protein sequence ID" value="CAF4640606.1"/>
    <property type="molecule type" value="Genomic_DNA"/>
</dbReference>
<feature type="transmembrane region" description="Helical" evidence="1">
    <location>
        <begin position="27"/>
        <end position="45"/>
    </location>
</feature>
<reference evidence="2" key="1">
    <citation type="submission" date="2021-02" db="EMBL/GenBank/DDBJ databases">
        <authorList>
            <person name="Nowell W R."/>
        </authorList>
    </citation>
    <scope>NUCLEOTIDE SEQUENCE</scope>
</reference>
<gene>
    <name evidence="2" type="ORF">TSG867_LOCUS30162</name>
</gene>
<proteinExistence type="predicted"/>
<comment type="caution">
    <text evidence="2">The sequence shown here is derived from an EMBL/GenBank/DDBJ whole genome shotgun (WGS) entry which is preliminary data.</text>
</comment>
<dbReference type="AlphaFoldDB" id="A0A821ETA2"/>
<sequence>MTDNVLKVYLVFYLGCEIQKKLMHSFIIYQGIGMASSIVCGFFLANQRDIVQYIRDSLLPFPIRDENHESLAIMVINHAINIGADHLAIASKFEQQGIVLCIVVNEAFPIENWNFYRDLVHATGGEYMLFRDAPSILANALFSAVGGEDTLRQAFFHSRMPNPQMPVNNGDNIEEQNQEINDIGDLDFDHGLSQ</sequence>